<dbReference type="EMBL" id="CWQY01000045">
    <property type="protein sequence ID" value="CSD28859.1"/>
    <property type="molecule type" value="Genomic_DNA"/>
</dbReference>
<protein>
    <submittedName>
        <fullName evidence="2">Uncharacterized protein</fullName>
    </submittedName>
</protein>
<dbReference type="AlphaFoldDB" id="A0A655XS67"/>
<proteinExistence type="predicted"/>
<gene>
    <name evidence="2" type="ORF">ERS013200_03793</name>
</gene>
<feature type="region of interest" description="Disordered" evidence="1">
    <location>
        <begin position="1"/>
        <end position="77"/>
    </location>
</feature>
<accession>A0A655XS67</accession>
<evidence type="ECO:0000256" key="1">
    <source>
        <dbReference type="SAM" id="MobiDB-lite"/>
    </source>
</evidence>
<name>A0A655XS67_VIBCL</name>
<organism evidence="2 3">
    <name type="scientific">Vibrio cholerae</name>
    <dbReference type="NCBI Taxonomy" id="666"/>
    <lineage>
        <taxon>Bacteria</taxon>
        <taxon>Pseudomonadati</taxon>
        <taxon>Pseudomonadota</taxon>
        <taxon>Gammaproteobacteria</taxon>
        <taxon>Vibrionales</taxon>
        <taxon>Vibrionaceae</taxon>
        <taxon>Vibrio</taxon>
    </lineage>
</organism>
<feature type="compositionally biased region" description="Basic and acidic residues" evidence="1">
    <location>
        <begin position="30"/>
        <end position="48"/>
    </location>
</feature>
<evidence type="ECO:0000313" key="2">
    <source>
        <dbReference type="EMBL" id="CSD28859.1"/>
    </source>
</evidence>
<feature type="compositionally biased region" description="Basic and acidic residues" evidence="1">
    <location>
        <begin position="8"/>
        <end position="23"/>
    </location>
</feature>
<evidence type="ECO:0000313" key="3">
    <source>
        <dbReference type="Proteomes" id="UP000041770"/>
    </source>
</evidence>
<feature type="compositionally biased region" description="Polar residues" evidence="1">
    <location>
        <begin position="58"/>
        <end position="68"/>
    </location>
</feature>
<sequence length="99" mass="11540">MSHTKNHTISEEGIKPHTWRLSDRIIGNKTHNETANRGRQTGRHENRTAIHSRIRQNGWVNKNNVSHGQESRDPSEDLSAHVRAVFTEFKKLFQHVRIL</sequence>
<reference evidence="2 3" key="1">
    <citation type="submission" date="2015-07" db="EMBL/GenBank/DDBJ databases">
        <authorList>
            <consortium name="Pathogen Informatics"/>
        </authorList>
    </citation>
    <scope>NUCLEOTIDE SEQUENCE [LARGE SCALE GENOMIC DNA]</scope>
    <source>
        <strain evidence="2 3">A316</strain>
    </source>
</reference>
<dbReference type="Proteomes" id="UP000041770">
    <property type="component" value="Unassembled WGS sequence"/>
</dbReference>